<dbReference type="EMBL" id="JADYXP020000008">
    <property type="protein sequence ID" value="KAL0117790.1"/>
    <property type="molecule type" value="Genomic_DNA"/>
</dbReference>
<organism evidence="1 2">
    <name type="scientific">Cardiocondyla obscurior</name>
    <dbReference type="NCBI Taxonomy" id="286306"/>
    <lineage>
        <taxon>Eukaryota</taxon>
        <taxon>Metazoa</taxon>
        <taxon>Ecdysozoa</taxon>
        <taxon>Arthropoda</taxon>
        <taxon>Hexapoda</taxon>
        <taxon>Insecta</taxon>
        <taxon>Pterygota</taxon>
        <taxon>Neoptera</taxon>
        <taxon>Endopterygota</taxon>
        <taxon>Hymenoptera</taxon>
        <taxon>Apocrita</taxon>
        <taxon>Aculeata</taxon>
        <taxon>Formicoidea</taxon>
        <taxon>Formicidae</taxon>
        <taxon>Myrmicinae</taxon>
        <taxon>Cardiocondyla</taxon>
    </lineage>
</organism>
<sequence length="68" mass="7971">MTAPSHAVYLKPERWITNHLWFFYCAIIEDNTLPISFLLGGISGYVERGDDEGVRRQRKMTEPRNRNC</sequence>
<reference evidence="1 2" key="1">
    <citation type="submission" date="2023-03" db="EMBL/GenBank/DDBJ databases">
        <title>High recombination rates correlate with genetic variation in Cardiocondyla obscurior ants.</title>
        <authorList>
            <person name="Errbii M."/>
        </authorList>
    </citation>
    <scope>NUCLEOTIDE SEQUENCE [LARGE SCALE GENOMIC DNA]</scope>
    <source>
        <strain evidence="1">Alpha-2009</strain>
        <tissue evidence="1">Whole body</tissue>
    </source>
</reference>
<accession>A0AAW2FRS2</accession>
<comment type="caution">
    <text evidence="1">The sequence shown here is derived from an EMBL/GenBank/DDBJ whole genome shotgun (WGS) entry which is preliminary data.</text>
</comment>
<dbReference type="Proteomes" id="UP001430953">
    <property type="component" value="Unassembled WGS sequence"/>
</dbReference>
<dbReference type="AlphaFoldDB" id="A0AAW2FRS2"/>
<evidence type="ECO:0000313" key="2">
    <source>
        <dbReference type="Proteomes" id="UP001430953"/>
    </source>
</evidence>
<gene>
    <name evidence="1" type="ORF">PUN28_008882</name>
</gene>
<evidence type="ECO:0000313" key="1">
    <source>
        <dbReference type="EMBL" id="KAL0117790.1"/>
    </source>
</evidence>
<name>A0AAW2FRS2_9HYME</name>
<protein>
    <submittedName>
        <fullName evidence="1">Uncharacterized protein</fullName>
    </submittedName>
</protein>
<keyword evidence="2" id="KW-1185">Reference proteome</keyword>
<proteinExistence type="predicted"/>